<keyword evidence="3" id="KW-1185">Reference proteome</keyword>
<feature type="region of interest" description="Disordered" evidence="1">
    <location>
        <begin position="300"/>
        <end position="331"/>
    </location>
</feature>
<reference evidence="2" key="3">
    <citation type="submission" date="2025-09" db="UniProtKB">
        <authorList>
            <consortium name="Ensembl"/>
        </authorList>
    </citation>
    <scope>IDENTIFICATION</scope>
</reference>
<evidence type="ECO:0000256" key="1">
    <source>
        <dbReference type="SAM" id="MobiDB-lite"/>
    </source>
</evidence>
<feature type="region of interest" description="Disordered" evidence="1">
    <location>
        <begin position="348"/>
        <end position="378"/>
    </location>
</feature>
<protein>
    <recommendedName>
        <fullName evidence="4">Actinodin3</fullName>
    </recommendedName>
</protein>
<reference evidence="2" key="2">
    <citation type="submission" date="2025-08" db="UniProtKB">
        <authorList>
            <consortium name="Ensembl"/>
        </authorList>
    </citation>
    <scope>IDENTIFICATION</scope>
</reference>
<name>A0AAZ1XRX5_OREAU</name>
<evidence type="ECO:0000313" key="3">
    <source>
        <dbReference type="Proteomes" id="UP000472276"/>
    </source>
</evidence>
<feature type="compositionally biased region" description="Acidic residues" evidence="1">
    <location>
        <begin position="369"/>
        <end position="378"/>
    </location>
</feature>
<gene>
    <name evidence="2" type="primary">and3</name>
</gene>
<feature type="region of interest" description="Disordered" evidence="1">
    <location>
        <begin position="238"/>
        <end position="267"/>
    </location>
</feature>
<evidence type="ECO:0000313" key="2">
    <source>
        <dbReference type="Ensembl" id="ENSOABP00000070343.1"/>
    </source>
</evidence>
<dbReference type="AlphaFoldDB" id="A0AAZ1XRX5"/>
<dbReference type="Ensembl" id="ENSOABT00000061068.1">
    <property type="protein sequence ID" value="ENSOABP00000070343.1"/>
    <property type="gene ID" value="ENSOABG00000033647.1"/>
</dbReference>
<evidence type="ECO:0008006" key="4">
    <source>
        <dbReference type="Google" id="ProtNLM"/>
    </source>
</evidence>
<dbReference type="GeneID" id="116321607"/>
<dbReference type="Proteomes" id="UP000472276">
    <property type="component" value="Unassembled WGS sequence"/>
</dbReference>
<accession>A0AAZ1XRX5</accession>
<dbReference type="RefSeq" id="XP_039476484.1">
    <property type="nucleotide sequence ID" value="XM_039620550.1"/>
</dbReference>
<dbReference type="KEGG" id="oau:116321607"/>
<dbReference type="CTD" id="561047"/>
<proteinExistence type="predicted"/>
<organism evidence="2 3">
    <name type="scientific">Oreochromis aureus</name>
    <name type="common">Israeli tilapia</name>
    <name type="synonym">Chromis aureus</name>
    <dbReference type="NCBI Taxonomy" id="47969"/>
    <lineage>
        <taxon>Eukaryota</taxon>
        <taxon>Metazoa</taxon>
        <taxon>Chordata</taxon>
        <taxon>Craniata</taxon>
        <taxon>Vertebrata</taxon>
        <taxon>Euteleostomi</taxon>
        <taxon>Actinopterygii</taxon>
        <taxon>Neopterygii</taxon>
        <taxon>Teleostei</taxon>
        <taxon>Neoteleostei</taxon>
        <taxon>Acanthomorphata</taxon>
        <taxon>Ovalentaria</taxon>
        <taxon>Cichlomorphae</taxon>
        <taxon>Cichliformes</taxon>
        <taxon>Cichlidae</taxon>
        <taxon>African cichlids</taxon>
        <taxon>Pseudocrenilabrinae</taxon>
        <taxon>Oreochromini</taxon>
        <taxon>Oreochromis</taxon>
    </lineage>
</organism>
<reference evidence="3" key="1">
    <citation type="submission" date="2020-03" db="EMBL/GenBank/DDBJ databases">
        <title>Evolution of repeat sequences and sex chromosomes of tilapia species revealed by chromosome-level genomes.</title>
        <authorList>
            <person name="Xu L."/>
            <person name="Tao W."/>
            <person name="Wang D."/>
            <person name="Zhou Q."/>
        </authorList>
    </citation>
    <scope>NUCLEOTIDE SEQUENCE [LARGE SCALE GENOMIC DNA]</scope>
    <source>
        <strain evidence="3">Israel</strain>
    </source>
</reference>
<sequence length="378" mass="42455">MQRCVFNPLSLVQTSEDCLLSQRFKMISSSCLAGALFCLVFLPGLLEAKSLLNVIKQEQMVPVGDVSIDAEKANDFLTHSRPKRNADPRWYRGNPDFQAYYKYYSSIGHTEGLYEIDKLRMLYQQMRYLEHTYGPDASYFQSKLGVPMIMCDPATDKKCKVVAPPPPPPPPPMKGVPRPTEPPALPIAPAISQADVLYLCNQKDPLCKPHIVYMPTGAVPVLCDPRYHPHCTPQKVAPAPVAVPQPPPPPKKSGPPPPPPVFVKKSPPAHIRTFKGMEYDCDPYWDPDCLIENPPRPIKGKVVVPPPPPPPVVEEEEEEHVEEPAPPAPIEKKVTYYPHPYYYQHPLPYDPRDDLYDPARFQYPRPADAADEPAEESQ</sequence>
<feature type="compositionally biased region" description="Pro residues" evidence="1">
    <location>
        <begin position="241"/>
        <end position="261"/>
    </location>
</feature>